<dbReference type="KEGG" id="mmas:MYMAC_006175"/>
<dbReference type="RefSeq" id="WP_095960700.1">
    <property type="nucleotide sequence ID" value="NZ_CP022203.1"/>
</dbReference>
<dbReference type="PRINTS" id="PR00421">
    <property type="entry name" value="THIOREDOXIN"/>
</dbReference>
<accession>A0A250K342</accession>
<feature type="site" description="Contributes to redox potential value" evidence="8">
    <location>
        <position position="35"/>
    </location>
</feature>
<dbReference type="PANTHER" id="PTHR45663">
    <property type="entry name" value="GEO12009P1"/>
    <property type="match status" value="1"/>
</dbReference>
<dbReference type="Proteomes" id="UP000217343">
    <property type="component" value="Chromosome"/>
</dbReference>
<dbReference type="PANTHER" id="PTHR45663:SF11">
    <property type="entry name" value="GEO12009P1"/>
    <property type="match status" value="1"/>
</dbReference>
<evidence type="ECO:0000256" key="3">
    <source>
        <dbReference type="ARBA" id="ARBA00022982"/>
    </source>
</evidence>
<evidence type="ECO:0000313" key="11">
    <source>
        <dbReference type="EMBL" id="ATB50519.1"/>
    </source>
</evidence>
<feature type="disulfide bond" description="Redox-active" evidence="9">
    <location>
        <begin position="33"/>
        <end position="36"/>
    </location>
</feature>
<organism evidence="11 12">
    <name type="scientific">Corallococcus macrosporus DSM 14697</name>
    <dbReference type="NCBI Taxonomy" id="1189310"/>
    <lineage>
        <taxon>Bacteria</taxon>
        <taxon>Pseudomonadati</taxon>
        <taxon>Myxococcota</taxon>
        <taxon>Myxococcia</taxon>
        <taxon>Myxococcales</taxon>
        <taxon>Cystobacterineae</taxon>
        <taxon>Myxococcaceae</taxon>
        <taxon>Corallococcus</taxon>
    </lineage>
</organism>
<dbReference type="InterPro" id="IPR013766">
    <property type="entry name" value="Thioredoxin_domain"/>
</dbReference>
<evidence type="ECO:0000256" key="1">
    <source>
        <dbReference type="ARBA" id="ARBA00008987"/>
    </source>
</evidence>
<feature type="active site" description="Nucleophile" evidence="8">
    <location>
        <position position="33"/>
    </location>
</feature>
<dbReference type="GO" id="GO:0045454">
    <property type="term" value="P:cell redox homeostasis"/>
    <property type="evidence" value="ECO:0007669"/>
    <property type="project" value="TreeGrafter"/>
</dbReference>
<name>A0A250K342_9BACT</name>
<dbReference type="GO" id="GO:0015035">
    <property type="term" value="F:protein-disulfide reductase activity"/>
    <property type="evidence" value="ECO:0007669"/>
    <property type="project" value="UniProtKB-UniRule"/>
</dbReference>
<evidence type="ECO:0000256" key="9">
    <source>
        <dbReference type="PIRSR" id="PIRSR000077-4"/>
    </source>
</evidence>
<comment type="similarity">
    <text evidence="1 7">Belongs to the thioredoxin family.</text>
</comment>
<keyword evidence="5 9" id="KW-0676">Redox-active center</keyword>
<dbReference type="InterPro" id="IPR017937">
    <property type="entry name" value="Thioredoxin_CS"/>
</dbReference>
<dbReference type="InterPro" id="IPR005746">
    <property type="entry name" value="Thioredoxin"/>
</dbReference>
<evidence type="ECO:0000256" key="2">
    <source>
        <dbReference type="ARBA" id="ARBA00022448"/>
    </source>
</evidence>
<dbReference type="EMBL" id="CP022203">
    <property type="protein sequence ID" value="ATB50519.1"/>
    <property type="molecule type" value="Genomic_DNA"/>
</dbReference>
<sequence length="109" mass="12034">MTTDVIPLDDARFQREVLESPAPVLVDFTATWCPPCRALAPVLDAIAADYRGRLKVASLDVDANPESAMRYGIRSVPALLLFKQGQVVQQLLGARPRARLEQELRPHLG</sequence>
<evidence type="ECO:0000259" key="10">
    <source>
        <dbReference type="PROSITE" id="PS51352"/>
    </source>
</evidence>
<feature type="site" description="Deprotonates C-terminal active site Cys" evidence="8">
    <location>
        <position position="27"/>
    </location>
</feature>
<feature type="domain" description="Thioredoxin" evidence="10">
    <location>
        <begin position="1"/>
        <end position="109"/>
    </location>
</feature>
<keyword evidence="2" id="KW-0813">Transport</keyword>
<proteinExistence type="inferred from homology"/>
<dbReference type="FunFam" id="3.40.30.10:FF:000001">
    <property type="entry name" value="Thioredoxin"/>
    <property type="match status" value="1"/>
</dbReference>
<evidence type="ECO:0000313" key="12">
    <source>
        <dbReference type="Proteomes" id="UP000217343"/>
    </source>
</evidence>
<reference evidence="11 12" key="1">
    <citation type="submission" date="2017-06" db="EMBL/GenBank/DDBJ databases">
        <title>Sequencing and comparative analysis of myxobacterial genomes.</title>
        <authorList>
            <person name="Rupp O."/>
            <person name="Goesmann A."/>
            <person name="Sogaard-Andersen L."/>
        </authorList>
    </citation>
    <scope>NUCLEOTIDE SEQUENCE [LARGE SCALE GENOMIC DNA]</scope>
    <source>
        <strain evidence="11 12">DSM 14697</strain>
    </source>
</reference>
<dbReference type="SUPFAM" id="SSF52833">
    <property type="entry name" value="Thioredoxin-like"/>
    <property type="match status" value="1"/>
</dbReference>
<evidence type="ECO:0000256" key="5">
    <source>
        <dbReference type="ARBA" id="ARBA00023284"/>
    </source>
</evidence>
<dbReference type="PROSITE" id="PS00194">
    <property type="entry name" value="THIOREDOXIN_1"/>
    <property type="match status" value="1"/>
</dbReference>
<feature type="active site" description="Nucleophile" evidence="8">
    <location>
        <position position="36"/>
    </location>
</feature>
<dbReference type="AlphaFoldDB" id="A0A250K342"/>
<dbReference type="NCBIfam" id="TIGR01068">
    <property type="entry name" value="thioredoxin"/>
    <property type="match status" value="1"/>
</dbReference>
<dbReference type="PROSITE" id="PS51352">
    <property type="entry name" value="THIOREDOXIN_2"/>
    <property type="match status" value="1"/>
</dbReference>
<dbReference type="CDD" id="cd02947">
    <property type="entry name" value="TRX_family"/>
    <property type="match status" value="1"/>
</dbReference>
<gene>
    <name evidence="11" type="ORF">MYMAC_006175</name>
</gene>
<dbReference type="InterPro" id="IPR036249">
    <property type="entry name" value="Thioredoxin-like_sf"/>
</dbReference>
<keyword evidence="4 9" id="KW-1015">Disulfide bond</keyword>
<feature type="site" description="Contributes to redox potential value" evidence="8">
    <location>
        <position position="34"/>
    </location>
</feature>
<dbReference type="Pfam" id="PF00085">
    <property type="entry name" value="Thioredoxin"/>
    <property type="match status" value="1"/>
</dbReference>
<evidence type="ECO:0000256" key="4">
    <source>
        <dbReference type="ARBA" id="ARBA00023157"/>
    </source>
</evidence>
<protein>
    <recommendedName>
        <fullName evidence="6 7">Thioredoxin</fullName>
    </recommendedName>
</protein>
<dbReference type="GO" id="GO:0005829">
    <property type="term" value="C:cytosol"/>
    <property type="evidence" value="ECO:0007669"/>
    <property type="project" value="TreeGrafter"/>
</dbReference>
<dbReference type="PIRSF" id="PIRSF000077">
    <property type="entry name" value="Thioredoxin"/>
    <property type="match status" value="1"/>
</dbReference>
<keyword evidence="3" id="KW-0249">Electron transport</keyword>
<keyword evidence="12" id="KW-1185">Reference proteome</keyword>
<dbReference type="Gene3D" id="3.40.30.10">
    <property type="entry name" value="Glutaredoxin"/>
    <property type="match status" value="1"/>
</dbReference>
<dbReference type="OrthoDB" id="9790390at2"/>
<evidence type="ECO:0000256" key="7">
    <source>
        <dbReference type="PIRNR" id="PIRNR000077"/>
    </source>
</evidence>
<evidence type="ECO:0000256" key="8">
    <source>
        <dbReference type="PIRSR" id="PIRSR000077-1"/>
    </source>
</evidence>
<evidence type="ECO:0000256" key="6">
    <source>
        <dbReference type="NCBIfam" id="TIGR01068"/>
    </source>
</evidence>